<feature type="coiled-coil region" evidence="8">
    <location>
        <begin position="477"/>
        <end position="528"/>
    </location>
</feature>
<evidence type="ECO:0000256" key="7">
    <source>
        <dbReference type="ARBA" id="ARBA00047942"/>
    </source>
</evidence>
<evidence type="ECO:0000256" key="8">
    <source>
        <dbReference type="SAM" id="Coils"/>
    </source>
</evidence>
<sequence length="1364" mass="159093">MTDTQKPNKPLFSQHYLRFRIQQLPEWQLDITSEFEQLNKIYLAKKAILPTLNESQTEEEFIKPVLEILGFKYITQVVTRGKGRSQRPDYALFSNTETRDIAYTLQSNETAFYSQVLAIAEAKYWERQLSKVSANDQRDIFKNENPSFQISSYLTGTNVDWGILTNGREWRLYYRLASSTATEFYPIDLVELLESEDVDNKLEDKLEKFKYFWLFFRRAAFEKDSYNKNFLERVREGSTTYATQVGNELKTLVFEQIFPDLAGGFVADAARRGKTINEKQVYAATLSFLYKLLFLLYAEARNLLPITTAYRDYSLIKITQEIAESLDKQKTLSQTSTKIYKGILSLFEIVDRGDAALEVPRYNGGLFHFDFHENQDIKDYPDNHFLYEHQLSDAVLAPALDKLARFEKLPIDYSFLGVRQLGSIYEGLLEYRVVVEDGNTGKVHLENDKGERKSTGSYYTPDYIVKYIVSHTLKPILEERKQKFADLMTQINQVRENLKDGRLGLQSRNGLQKDLRRLEKTAQNTLLDIKICDPAMGSGHFLVEAVDFLTDELINILNEYPEHNPVLEMLEITRNSILENLQNQGITIDLSKLEDTQLLQRVVMKRCIYGVDLNPMAVELAKVSLWLHSFTIGAPLSFLDHHLRCGNSLIGTTAKEAEAKMQQEESGQLSLLTGPFVGLLRAAEIMRGVSTLSDATFAEVETSERLFKEFDQAAKPYKRLLDVYVSQFFGVKQAKNWLERWGTNAISVNSENLKDDDLLVYEDATRLFEEKRFFHWDLEFPEVFIDLENASWKDNSGFDAVIGNPPYFSIDDTWGKKSIDADYLRLSYPEIWMGKNDIFYFFFKRGIDIVKNKCYSSFITSRYFLEAHFANSLRNFLFQNTHIQEIIDFGNFVVFENLGIKTCITVLQKRTQQNNKLEEIVRFIQLEREIQLQEVEDLLDNSSISEYFAEVEQSKLESENWNLGYLENLDIIDRIDSNCVNLGSLAFIGKGMETGKNEVFIVDEKTVKEYAIESNCIKKLIKNQDIKKYSLDFRNLYIIYPNDLDKLNCDEGVGKYLQEKKDTLTSRAAYIRGNCEWFKYTWPLHKDKYHLPKIIVPYIAPENRFALDEKAEYISLTDTTVIFPIPEVELDIKFILALLNSNLLNYRYRFIAKPKDYRYEYLENTLRRIPIPKISFTTPPEKRQEHLQNLINLYQQYQINHHPNNLLMQIEHYLNQQPSEADVIHDLLAYLAEQMIELNKQKQTETKGFIRWLERFIGTDIDNLTNKSKIQNYLGDYYKQKQGDNHLTLDELIDILKKNKKKIKIDITTRKEQETLGKEYQSSLNVLLPIKQQLKQCDWLIDEIVYKLYGLTEEEKAIIEGENR</sequence>
<dbReference type="Pfam" id="PF12950">
    <property type="entry name" value="TaqI_C"/>
    <property type="match status" value="1"/>
</dbReference>
<dbReference type="GO" id="GO:0009307">
    <property type="term" value="P:DNA restriction-modification system"/>
    <property type="evidence" value="ECO:0007669"/>
    <property type="project" value="UniProtKB-KW"/>
</dbReference>
<keyword evidence="4" id="KW-0949">S-adenosyl-L-methionine</keyword>
<feature type="domain" description="TaqI-like C-terminal specificity" evidence="10">
    <location>
        <begin position="1019"/>
        <end position="1171"/>
    </location>
</feature>
<dbReference type="Proteomes" id="UP000300142">
    <property type="component" value="Unassembled WGS sequence"/>
</dbReference>
<evidence type="ECO:0000256" key="5">
    <source>
        <dbReference type="ARBA" id="ARBA00022747"/>
    </source>
</evidence>
<dbReference type="PANTHER" id="PTHR33841:SF1">
    <property type="entry name" value="DNA METHYLTRANSFERASE A"/>
    <property type="match status" value="1"/>
</dbReference>
<evidence type="ECO:0000313" key="11">
    <source>
        <dbReference type="EMBL" id="GCL36250.1"/>
    </source>
</evidence>
<evidence type="ECO:0000256" key="2">
    <source>
        <dbReference type="ARBA" id="ARBA00022603"/>
    </source>
</evidence>
<gene>
    <name evidence="11" type="ORF">SR1949_13520</name>
</gene>
<protein>
    <recommendedName>
        <fullName evidence="1">site-specific DNA-methyltransferase (adenine-specific)</fullName>
        <ecNumber evidence="1">2.1.1.72</ecNumber>
    </recommendedName>
</protein>
<dbReference type="PANTHER" id="PTHR33841">
    <property type="entry name" value="DNA METHYLTRANSFERASE YEEA-RELATED"/>
    <property type="match status" value="1"/>
</dbReference>
<keyword evidence="3" id="KW-0808">Transferase</keyword>
<accession>A0A479ZU48</accession>
<feature type="domain" description="Type II methyltransferase M.TaqI-like" evidence="9">
    <location>
        <begin position="607"/>
        <end position="895"/>
    </location>
</feature>
<dbReference type="InterPro" id="IPR029063">
    <property type="entry name" value="SAM-dependent_MTases_sf"/>
</dbReference>
<dbReference type="EC" id="2.1.1.72" evidence="1"/>
<name>A0A479ZU48_9CYAN</name>
<evidence type="ECO:0000256" key="3">
    <source>
        <dbReference type="ARBA" id="ARBA00022679"/>
    </source>
</evidence>
<dbReference type="Gene3D" id="3.40.50.150">
    <property type="entry name" value="Vaccinia Virus protein VP39"/>
    <property type="match status" value="1"/>
</dbReference>
<comment type="caution">
    <text evidence="11">The sequence shown here is derived from an EMBL/GenBank/DDBJ whole genome shotgun (WGS) entry which is preliminary data.</text>
</comment>
<dbReference type="PROSITE" id="PS00092">
    <property type="entry name" value="N6_MTASE"/>
    <property type="match status" value="1"/>
</dbReference>
<evidence type="ECO:0000313" key="12">
    <source>
        <dbReference type="Proteomes" id="UP000300142"/>
    </source>
</evidence>
<dbReference type="InterPro" id="IPR011639">
    <property type="entry name" value="MethylTrfase_TaqI-like_dom"/>
</dbReference>
<dbReference type="RefSeq" id="WP_137666824.1">
    <property type="nucleotide sequence ID" value="NZ_BJCE01000031.1"/>
</dbReference>
<keyword evidence="6" id="KW-0238">DNA-binding</keyword>
<dbReference type="InterPro" id="IPR002052">
    <property type="entry name" value="DNA_methylase_N6_adenine_CS"/>
</dbReference>
<dbReference type="GO" id="GO:0003677">
    <property type="term" value="F:DNA binding"/>
    <property type="evidence" value="ECO:0007669"/>
    <property type="project" value="UniProtKB-KW"/>
</dbReference>
<organism evidence="11 12">
    <name type="scientific">Sphaerospermopsis reniformis</name>
    <dbReference type="NCBI Taxonomy" id="531300"/>
    <lineage>
        <taxon>Bacteria</taxon>
        <taxon>Bacillati</taxon>
        <taxon>Cyanobacteriota</taxon>
        <taxon>Cyanophyceae</taxon>
        <taxon>Nostocales</taxon>
        <taxon>Aphanizomenonaceae</taxon>
        <taxon>Sphaerospermopsis</taxon>
    </lineage>
</organism>
<evidence type="ECO:0000256" key="6">
    <source>
        <dbReference type="ARBA" id="ARBA00023125"/>
    </source>
</evidence>
<keyword evidence="8" id="KW-0175">Coiled coil</keyword>
<keyword evidence="2" id="KW-0489">Methyltransferase</keyword>
<dbReference type="InterPro" id="IPR025931">
    <property type="entry name" value="TaqI_C"/>
</dbReference>
<evidence type="ECO:0000256" key="4">
    <source>
        <dbReference type="ARBA" id="ARBA00022691"/>
    </source>
</evidence>
<dbReference type="Pfam" id="PF07669">
    <property type="entry name" value="Eco57I"/>
    <property type="match status" value="1"/>
</dbReference>
<keyword evidence="5" id="KW-0680">Restriction system</keyword>
<dbReference type="EMBL" id="BJCE01000031">
    <property type="protein sequence ID" value="GCL36250.1"/>
    <property type="molecule type" value="Genomic_DNA"/>
</dbReference>
<proteinExistence type="predicted"/>
<dbReference type="SUPFAM" id="SSF53335">
    <property type="entry name" value="S-adenosyl-L-methionine-dependent methyltransferases"/>
    <property type="match status" value="1"/>
</dbReference>
<keyword evidence="12" id="KW-1185">Reference proteome</keyword>
<evidence type="ECO:0000256" key="1">
    <source>
        <dbReference type="ARBA" id="ARBA00011900"/>
    </source>
</evidence>
<dbReference type="GO" id="GO:0009007">
    <property type="term" value="F:site-specific DNA-methyltransferase (adenine-specific) activity"/>
    <property type="evidence" value="ECO:0007669"/>
    <property type="project" value="UniProtKB-EC"/>
</dbReference>
<reference evidence="12" key="1">
    <citation type="submission" date="2019-02" db="EMBL/GenBank/DDBJ databases">
        <title>Draft genome sequence of Sphaerospermopsis reniformis NIES-1949.</title>
        <authorList>
            <person name="Yamaguchi H."/>
            <person name="Suzuki S."/>
            <person name="Kawachi M."/>
        </authorList>
    </citation>
    <scope>NUCLEOTIDE SEQUENCE [LARGE SCALE GENOMIC DNA]</scope>
    <source>
        <strain evidence="12">NIES-1949</strain>
    </source>
</reference>
<dbReference type="InterPro" id="IPR050953">
    <property type="entry name" value="N4_N6_ade-DNA_methylase"/>
</dbReference>
<dbReference type="GO" id="GO:0032259">
    <property type="term" value="P:methylation"/>
    <property type="evidence" value="ECO:0007669"/>
    <property type="project" value="UniProtKB-KW"/>
</dbReference>
<comment type="catalytic activity">
    <reaction evidence="7">
        <text>a 2'-deoxyadenosine in DNA + S-adenosyl-L-methionine = an N(6)-methyl-2'-deoxyadenosine in DNA + S-adenosyl-L-homocysteine + H(+)</text>
        <dbReference type="Rhea" id="RHEA:15197"/>
        <dbReference type="Rhea" id="RHEA-COMP:12418"/>
        <dbReference type="Rhea" id="RHEA-COMP:12419"/>
        <dbReference type="ChEBI" id="CHEBI:15378"/>
        <dbReference type="ChEBI" id="CHEBI:57856"/>
        <dbReference type="ChEBI" id="CHEBI:59789"/>
        <dbReference type="ChEBI" id="CHEBI:90615"/>
        <dbReference type="ChEBI" id="CHEBI:90616"/>
        <dbReference type="EC" id="2.1.1.72"/>
    </reaction>
</comment>
<evidence type="ECO:0000259" key="9">
    <source>
        <dbReference type="Pfam" id="PF07669"/>
    </source>
</evidence>
<evidence type="ECO:0000259" key="10">
    <source>
        <dbReference type="Pfam" id="PF12950"/>
    </source>
</evidence>